<dbReference type="InterPro" id="IPR005135">
    <property type="entry name" value="Endo/exonuclease/phosphatase"/>
</dbReference>
<proteinExistence type="predicted"/>
<dbReference type="InterPro" id="IPR000477">
    <property type="entry name" value="RT_dom"/>
</dbReference>
<evidence type="ECO:0000313" key="3">
    <source>
        <dbReference type="Proteomes" id="UP001107558"/>
    </source>
</evidence>
<keyword evidence="3" id="KW-1185">Reference proteome</keyword>
<reference evidence="2" key="1">
    <citation type="submission" date="2021-03" db="EMBL/GenBank/DDBJ databases">
        <title>Chromosome level genome of the anhydrobiotic midge Polypedilum vanderplanki.</title>
        <authorList>
            <person name="Yoshida Y."/>
            <person name="Kikawada T."/>
            <person name="Gusev O."/>
        </authorList>
    </citation>
    <scope>NUCLEOTIDE SEQUENCE</scope>
    <source>
        <strain evidence="2">NIAS01</strain>
        <tissue evidence="2">Whole body or cell culture</tissue>
    </source>
</reference>
<organism evidence="2 3">
    <name type="scientific">Polypedilum vanderplanki</name>
    <name type="common">Sleeping chironomid midge</name>
    <dbReference type="NCBI Taxonomy" id="319348"/>
    <lineage>
        <taxon>Eukaryota</taxon>
        <taxon>Metazoa</taxon>
        <taxon>Ecdysozoa</taxon>
        <taxon>Arthropoda</taxon>
        <taxon>Hexapoda</taxon>
        <taxon>Insecta</taxon>
        <taxon>Pterygota</taxon>
        <taxon>Neoptera</taxon>
        <taxon>Endopterygota</taxon>
        <taxon>Diptera</taxon>
        <taxon>Nematocera</taxon>
        <taxon>Chironomoidea</taxon>
        <taxon>Chironomidae</taxon>
        <taxon>Chironominae</taxon>
        <taxon>Polypedilum</taxon>
        <taxon>Polypedilum</taxon>
    </lineage>
</organism>
<dbReference type="InterPro" id="IPR043502">
    <property type="entry name" value="DNA/RNA_pol_sf"/>
</dbReference>
<dbReference type="SUPFAM" id="SSF56672">
    <property type="entry name" value="DNA/RNA polymerases"/>
    <property type="match status" value="1"/>
</dbReference>
<dbReference type="SUPFAM" id="SSF56219">
    <property type="entry name" value="DNase I-like"/>
    <property type="match status" value="1"/>
</dbReference>
<accession>A0A9J6BWL7</accession>
<dbReference type="InterPro" id="IPR036691">
    <property type="entry name" value="Endo/exonu/phosph_ase_sf"/>
</dbReference>
<dbReference type="OrthoDB" id="7763606at2759"/>
<name>A0A9J6BWL7_POLVA</name>
<evidence type="ECO:0000313" key="2">
    <source>
        <dbReference type="EMBL" id="KAG5674284.1"/>
    </source>
</evidence>
<evidence type="ECO:0000259" key="1">
    <source>
        <dbReference type="PROSITE" id="PS50878"/>
    </source>
</evidence>
<gene>
    <name evidence="2" type="ORF">PVAND_004263</name>
</gene>
<protein>
    <recommendedName>
        <fullName evidence="1">Reverse transcriptase domain-containing protein</fullName>
    </recommendedName>
</protein>
<dbReference type="Proteomes" id="UP001107558">
    <property type="component" value="Chromosome 2"/>
</dbReference>
<dbReference type="GO" id="GO:0071897">
    <property type="term" value="P:DNA biosynthetic process"/>
    <property type="evidence" value="ECO:0007669"/>
    <property type="project" value="UniProtKB-ARBA"/>
</dbReference>
<dbReference type="AlphaFoldDB" id="A0A9J6BWL7"/>
<dbReference type="PANTHER" id="PTHR47510:SF3">
    <property type="entry name" value="ENDO_EXONUCLEASE_PHOSPHATASE DOMAIN-CONTAINING PROTEIN"/>
    <property type="match status" value="1"/>
</dbReference>
<feature type="domain" description="Reverse transcriptase" evidence="1">
    <location>
        <begin position="497"/>
        <end position="768"/>
    </location>
</feature>
<dbReference type="EMBL" id="JADBJN010000002">
    <property type="protein sequence ID" value="KAG5674284.1"/>
    <property type="molecule type" value="Genomic_DNA"/>
</dbReference>
<dbReference type="PANTHER" id="PTHR47510">
    <property type="entry name" value="REVERSE TRANSCRIPTASE DOMAIN-CONTAINING PROTEIN"/>
    <property type="match status" value="1"/>
</dbReference>
<dbReference type="GO" id="GO:0003824">
    <property type="term" value="F:catalytic activity"/>
    <property type="evidence" value="ECO:0007669"/>
    <property type="project" value="InterPro"/>
</dbReference>
<dbReference type="PROSITE" id="PS50878">
    <property type="entry name" value="RT_POL"/>
    <property type="match status" value="1"/>
</dbReference>
<sequence length="972" mass="112481">MSWNIRCFNREKLTNLKQYLDEMTRKIVSKNRLYNDSYNIERSNFIDVIVLLETWSTENDQFDTYKIKNYNNFSITRPKGKKGGGILIYIHKKFQAIKIDSMINGDIEFLLLKLIIEEECWFILGIYRKPQGDLERFLDCFEEIVAKVDVQRLIIAGDINVNILKACHKTSSYIDCIQSLNLKFNEAVTRDNMLFRSSGSLIDHCLISHDIDNYLAFTSTKITKMSDHNFVLLLLQLKTFSKRKVRLTKSILNETTAIDNINWALFNWNVDPHDGNVDFYWNSLYKTISKLIDDSTTKRTIRLPKNESTLPMWADKKYQSMLHTLNNLSDKIERFKLNGRPFDLLECKYKEMNSIRTEYGSIIAKLFYKRMSLRGNKEAWEIINELAGRKKEIQQLILITNNNEIIVNEAEIAQTFQSKFISIVGKPLNPIKSLRNKYFGPLVSKTFVFDEVSPLYINNVIHSLPNKKSTGLDNISTKVMKGISELFSIHLCNFFNIMVRTGKYPDRLKSSIIVPIYKGGNPTSADNYRPISLLSCVDKVLEKVIFGQMNEWMEKNHLHDNYQYGFRGRRGCQEAIAMALNIIGEALDTYGSVIVISFDISKAFDNVNLIILLRKLYFLGFRSTAHDLIESFLTSRRQTVKYKESLSDSEEIMRGVPQGSNGGPFLFTCMINDLQNLSTTSKLIKYADDLLLILPIETEILDEYRNVSNLEHDMNILYDYYDSNDLLLNYEKSNYTFIGKVKDTHLEAFMSDKGISKCESINYLGFELSSNVYFTDQINKVAKAMGNGLNALKHMKKELTISALKQFYFSHIFSRVSYCSFALMRAKSTDIDRLQHLQNKIIKVIYGLPKMFSTSELYKTVACDSLTIIGTIYLSLIVMVKKCIISNDDSLPDVHCFRPSARNSNVYVRKAKNRYLKRGIIHIGCNLYNQLPENIKQLHEVSLFKKHVRTYLLRHTDSLLRQGQFTHNKIAL</sequence>
<dbReference type="Pfam" id="PF00078">
    <property type="entry name" value="RVT_1"/>
    <property type="match status" value="1"/>
</dbReference>
<dbReference type="Gene3D" id="3.60.10.10">
    <property type="entry name" value="Endonuclease/exonuclease/phosphatase"/>
    <property type="match status" value="1"/>
</dbReference>
<dbReference type="CDD" id="cd01650">
    <property type="entry name" value="RT_nLTR_like"/>
    <property type="match status" value="1"/>
</dbReference>
<dbReference type="Pfam" id="PF14529">
    <property type="entry name" value="Exo_endo_phos_2"/>
    <property type="match status" value="1"/>
</dbReference>
<comment type="caution">
    <text evidence="2">The sequence shown here is derived from an EMBL/GenBank/DDBJ whole genome shotgun (WGS) entry which is preliminary data.</text>
</comment>